<reference evidence="3 4" key="2">
    <citation type="submission" date="2017-08" db="EMBL/GenBank/DDBJ databases">
        <authorList>
            <person name="de Groot N.N."/>
        </authorList>
    </citation>
    <scope>NUCLEOTIDE SEQUENCE [LARGE SCALE GENOMIC DNA]</scope>
    <source>
        <strain evidence="3 4">USBA 78</strain>
    </source>
</reference>
<feature type="region of interest" description="Disordered" evidence="1">
    <location>
        <begin position="1"/>
        <end position="24"/>
    </location>
</feature>
<dbReference type="EMBL" id="OBMM01000006">
    <property type="protein sequence ID" value="SOC28309.1"/>
    <property type="molecule type" value="Genomic_DNA"/>
</dbReference>
<evidence type="ECO:0000313" key="2">
    <source>
        <dbReference type="EMBL" id="RCK52828.1"/>
    </source>
</evidence>
<sequence length="379" mass="42275">MPRITKEDLNNLIQDPSGKNRAETADKISREFSAESLSDSERVLAEDIFRLMVRDAEVRVRKALAKNLKQTPLVPHDVAATLARDVDDVALPILKFSEVLNDDDLVDIIGDNTDSVEKQRAIASRPHVSEIVSATLVDIGHEDVMVDLISNDGAQISERSLQKVVDEFGENERIQKPMIERNHLPITIAERLVTLVSDRMRSELIARGHIPEGIVNAVMTQSQESATIGLLGDGAEERDVELLVEHLHTNNRLTSGLILRALCMGDVAFFEAALARRAGVSLINTRILIHDSGPFGLEAIYNKAEMPAHFFPGVRAAVEVARETDLDGGERDRERYSRRMIERVLTQYGDLGVEFDSDDVDYLMGRMLQLPSERNLPQQ</sequence>
<evidence type="ECO:0000313" key="4">
    <source>
        <dbReference type="Proteomes" id="UP000219068"/>
    </source>
</evidence>
<dbReference type="Proteomes" id="UP000252266">
    <property type="component" value="Unassembled WGS sequence"/>
</dbReference>
<dbReference type="RefSeq" id="WP_062953291.1">
    <property type="nucleotide sequence ID" value="NZ_JALLPZ010000002.1"/>
</dbReference>
<evidence type="ECO:0000313" key="3">
    <source>
        <dbReference type="EMBL" id="SOC28309.1"/>
    </source>
</evidence>
<dbReference type="EMBL" id="JPWJ01000001">
    <property type="protein sequence ID" value="RCK52828.1"/>
    <property type="molecule type" value="Genomic_DNA"/>
</dbReference>
<dbReference type="Proteomes" id="UP000219068">
    <property type="component" value="Unassembled WGS sequence"/>
</dbReference>
<protein>
    <submittedName>
        <fullName evidence="3">Uncharacterized conserved protein, DUF2336 family</fullName>
    </submittedName>
</protein>
<evidence type="ECO:0000313" key="5">
    <source>
        <dbReference type="Proteomes" id="UP000252266"/>
    </source>
</evidence>
<dbReference type="InterPro" id="IPR014598">
    <property type="entry name" value="UCP035865"/>
</dbReference>
<dbReference type="InterPro" id="IPR019285">
    <property type="entry name" value="DUF2336"/>
</dbReference>
<dbReference type="Pfam" id="PF10098">
    <property type="entry name" value="DUF2336"/>
    <property type="match status" value="1"/>
</dbReference>
<organism evidence="2 5">
    <name type="scientific">Thalassospira xiamenensis</name>
    <dbReference type="NCBI Taxonomy" id="220697"/>
    <lineage>
        <taxon>Bacteria</taxon>
        <taxon>Pseudomonadati</taxon>
        <taxon>Pseudomonadota</taxon>
        <taxon>Alphaproteobacteria</taxon>
        <taxon>Rhodospirillales</taxon>
        <taxon>Thalassospiraceae</taxon>
        <taxon>Thalassospira</taxon>
    </lineage>
</organism>
<reference evidence="2 5" key="1">
    <citation type="submission" date="2014-07" db="EMBL/GenBank/DDBJ databases">
        <title>Draft genome sequence of Thalassospira xiamenensis IB13.</title>
        <authorList>
            <person name="Lai Q."/>
            <person name="Shao Z."/>
        </authorList>
    </citation>
    <scope>NUCLEOTIDE SEQUENCE [LARGE SCALE GENOMIC DNA]</scope>
    <source>
        <strain evidence="2 5">IB13</strain>
    </source>
</reference>
<dbReference type="PIRSF" id="PIRSF035865">
    <property type="entry name" value="UCP035865"/>
    <property type="match status" value="1"/>
</dbReference>
<accession>A0A154KZC3</accession>
<dbReference type="AlphaFoldDB" id="A0A154KZC3"/>
<name>A0A154KZC3_9PROT</name>
<gene>
    <name evidence="3" type="ORF">SAMN05428964_106196</name>
    <name evidence="2" type="ORF">TH44_00960</name>
</gene>
<proteinExistence type="predicted"/>
<evidence type="ECO:0000256" key="1">
    <source>
        <dbReference type="SAM" id="MobiDB-lite"/>
    </source>
</evidence>